<feature type="signal peptide" evidence="1">
    <location>
        <begin position="1"/>
        <end position="20"/>
    </location>
</feature>
<dbReference type="eggNOG" id="ENOG502ZFZS">
    <property type="taxonomic scope" value="Bacteria"/>
</dbReference>
<evidence type="ECO:0000313" key="2">
    <source>
        <dbReference type="EMBL" id="CCH01565.1"/>
    </source>
</evidence>
<evidence type="ECO:0000256" key="1">
    <source>
        <dbReference type="SAM" id="SignalP"/>
    </source>
</evidence>
<dbReference type="HOGENOM" id="CLU_092752_0_0_10"/>
<dbReference type="EMBL" id="HE796683">
    <property type="protein sequence ID" value="CCH01565.1"/>
    <property type="molecule type" value="Genomic_DNA"/>
</dbReference>
<keyword evidence="3" id="KW-1185">Reference proteome</keyword>
<dbReference type="AlphaFoldDB" id="I0KBR2"/>
<accession>I0KBR2</accession>
<evidence type="ECO:0008006" key="4">
    <source>
        <dbReference type="Google" id="ProtNLM"/>
    </source>
</evidence>
<organism evidence="2 3">
    <name type="scientific">Fibrella aestuarina BUZ 2</name>
    <dbReference type="NCBI Taxonomy" id="1166018"/>
    <lineage>
        <taxon>Bacteria</taxon>
        <taxon>Pseudomonadati</taxon>
        <taxon>Bacteroidota</taxon>
        <taxon>Cytophagia</taxon>
        <taxon>Cytophagales</taxon>
        <taxon>Spirosomataceae</taxon>
        <taxon>Fibrella</taxon>
    </lineage>
</organism>
<name>I0KBR2_9BACT</name>
<proteinExistence type="predicted"/>
<dbReference type="STRING" id="1166018.FAES_3558"/>
<keyword evidence="1" id="KW-0732">Signal</keyword>
<sequence length="262" mass="29080">MCMKQITAILFCLITTHSIAQYQGPVSSRINSGMDVGVGFRQNQVSPSLSYYQLLNITKSKSFAIGWTATFRTNYASNIDYITAPAELSRGRTGIYAIGAPYKLNQIDTLRMASASNTSFNFGIRAQFRYRFLEIGASADLLGMTIGRTRTGRYLSQNGYYYRGQTASGADSLMTTFQGAYADQSAKPSRVNLQLLGDNSYGTLATEVFARAHVSQRMAVKVGYQWLSTEYTTSVTNKVDGNNRFRNTSGLTYLAITFPFFY</sequence>
<evidence type="ECO:0000313" key="3">
    <source>
        <dbReference type="Proteomes" id="UP000011058"/>
    </source>
</evidence>
<dbReference type="KEGG" id="fae:FAES_3558"/>
<feature type="chain" id="PRO_5003630061" description="Outer membrane protein beta-barrel domain-containing protein" evidence="1">
    <location>
        <begin position="21"/>
        <end position="262"/>
    </location>
</feature>
<protein>
    <recommendedName>
        <fullName evidence="4">Outer membrane protein beta-barrel domain-containing protein</fullName>
    </recommendedName>
</protein>
<dbReference type="Proteomes" id="UP000011058">
    <property type="component" value="Chromosome"/>
</dbReference>
<gene>
    <name evidence="2" type="ORF">FAES_3558</name>
</gene>
<reference evidence="2 3" key="1">
    <citation type="journal article" date="2012" name="J. Bacteriol.">
        <title>Genome Sequence of Fibrella aestuarina BUZ 2T, a Filamentous Marine Bacterium.</title>
        <authorList>
            <person name="Filippini M."/>
            <person name="Qi W."/>
            <person name="Blom J."/>
            <person name="Goesmann A."/>
            <person name="Smits T.H."/>
            <person name="Bagheri H.C."/>
        </authorList>
    </citation>
    <scope>NUCLEOTIDE SEQUENCE [LARGE SCALE GENOMIC DNA]</scope>
    <source>
        <strain evidence="3">BUZ 2T</strain>
    </source>
</reference>